<dbReference type="PANTHER" id="PTHR43861">
    <property type="entry name" value="TRANS-ACONITATE 2-METHYLTRANSFERASE-RELATED"/>
    <property type="match status" value="1"/>
</dbReference>
<keyword evidence="2" id="KW-0489">Methyltransferase</keyword>
<dbReference type="EMBL" id="JAUPEV010000011">
    <property type="protein sequence ID" value="MDO7253604.1"/>
    <property type="molecule type" value="Genomic_DNA"/>
</dbReference>
<dbReference type="InterPro" id="IPR029063">
    <property type="entry name" value="SAM-dependent_MTases_sf"/>
</dbReference>
<dbReference type="GO" id="GO:0032259">
    <property type="term" value="P:methylation"/>
    <property type="evidence" value="ECO:0007669"/>
    <property type="project" value="UniProtKB-KW"/>
</dbReference>
<reference evidence="1 3" key="3">
    <citation type="journal article" date="2024" name="Syst. Appl. Microbiol.">
        <title>Helicobacter cappadocius sp. nov., from lizards: The first psychrotrophic Helicobacter species.</title>
        <authorList>
            <person name="Aydin F."/>
            <person name="Tarhane S."/>
            <person name="Karakaya E."/>
            <person name="Abay S."/>
            <person name="Kayman T."/>
            <person name="Guran O."/>
            <person name="Bozkurt E."/>
            <person name="Uzum N."/>
            <person name="Avci A."/>
            <person name="Olgun K."/>
            <person name="Jablonski D."/>
            <person name="Guran C."/>
            <person name="Burcin Saticioglu I."/>
        </authorList>
    </citation>
    <scope>NUCLEOTIDE SEQUENCE [LARGE SCALE GENOMIC DNA]</scope>
    <source>
        <strain evidence="1">Faydin-H75</strain>
        <strain evidence="3">faydin-H76</strain>
    </source>
</reference>
<organism evidence="2 3">
    <name type="scientific">Helicobacter cappadocius</name>
    <dbReference type="NCBI Taxonomy" id="3063998"/>
    <lineage>
        <taxon>Bacteria</taxon>
        <taxon>Pseudomonadati</taxon>
        <taxon>Campylobacterota</taxon>
        <taxon>Epsilonproteobacteria</taxon>
        <taxon>Campylobacterales</taxon>
        <taxon>Helicobacteraceae</taxon>
        <taxon>Helicobacter</taxon>
    </lineage>
</organism>
<dbReference type="GO" id="GO:0008168">
    <property type="term" value="F:methyltransferase activity"/>
    <property type="evidence" value="ECO:0007669"/>
    <property type="project" value="UniProtKB-KW"/>
</dbReference>
<dbReference type="PANTHER" id="PTHR43861:SF6">
    <property type="entry name" value="METHYLTRANSFERASE TYPE 11"/>
    <property type="match status" value="1"/>
</dbReference>
<reference evidence="2 4" key="1">
    <citation type="submission" date="2023-07" db="EMBL/GenBank/DDBJ databases">
        <title>Unpublished Manusciprt.</title>
        <authorList>
            <person name="Aydin F."/>
            <person name="Tarhane S."/>
            <person name="Saticioglu I.B."/>
            <person name="Karakaya E."/>
            <person name="Abay S."/>
            <person name="Guran O."/>
            <person name="Bozkurt E."/>
            <person name="Uzum N."/>
            <person name="Olgun K."/>
            <person name="Jablonski D."/>
        </authorList>
    </citation>
    <scope>NUCLEOTIDE SEQUENCE</scope>
    <source>
        <strain evidence="4">faydin-H75</strain>
        <strain evidence="2">Faydin-H76</strain>
    </source>
</reference>
<dbReference type="EC" id="2.1.1.-" evidence="2"/>
<dbReference type="RefSeq" id="WP_305517446.1">
    <property type="nucleotide sequence ID" value="NZ_JAUPEV010000011.1"/>
</dbReference>
<protein>
    <submittedName>
        <fullName evidence="2">Class I SAM-dependent methyltransferase</fullName>
        <ecNumber evidence="2">2.1.1.-</ecNumber>
    </submittedName>
</protein>
<dbReference type="AlphaFoldDB" id="A0AA90PSU3"/>
<evidence type="ECO:0000313" key="2">
    <source>
        <dbReference type="EMBL" id="MDP2539532.1"/>
    </source>
</evidence>
<dbReference type="Proteomes" id="UP001240777">
    <property type="component" value="Unassembled WGS sequence"/>
</dbReference>
<dbReference type="Gene3D" id="3.40.50.150">
    <property type="entry name" value="Vaccinia Virus protein VP39"/>
    <property type="match status" value="1"/>
</dbReference>
<gene>
    <name evidence="1" type="ORF">Q5I04_06745</name>
    <name evidence="2" type="ORF">Q5I06_07075</name>
</gene>
<accession>A0AA90PSU3</accession>
<reference evidence="1" key="2">
    <citation type="submission" date="2023-07" db="EMBL/GenBank/DDBJ databases">
        <authorList>
            <person name="Aydin F."/>
            <person name="Tarhane S."/>
            <person name="Saticioglu I.B."/>
            <person name="Karakaya E."/>
            <person name="Abay S."/>
            <person name="Guran O."/>
            <person name="Bozkurt E."/>
            <person name="Uzum N."/>
            <person name="Olgun K."/>
            <person name="Jablonski D."/>
        </authorList>
    </citation>
    <scope>NUCLEOTIDE SEQUENCE</scope>
    <source>
        <strain evidence="1">Faydin-H75</strain>
    </source>
</reference>
<dbReference type="Proteomes" id="UP001177258">
    <property type="component" value="Unassembled WGS sequence"/>
</dbReference>
<dbReference type="SUPFAM" id="SSF53335">
    <property type="entry name" value="S-adenosyl-L-methionine-dependent methyltransferases"/>
    <property type="match status" value="1"/>
</dbReference>
<keyword evidence="4" id="KW-1185">Reference proteome</keyword>
<dbReference type="EMBL" id="JAUYZK010000011">
    <property type="protein sequence ID" value="MDP2539532.1"/>
    <property type="molecule type" value="Genomic_DNA"/>
</dbReference>
<dbReference type="Pfam" id="PF13489">
    <property type="entry name" value="Methyltransf_23"/>
    <property type="match status" value="1"/>
</dbReference>
<evidence type="ECO:0000313" key="1">
    <source>
        <dbReference type="EMBL" id="MDO7253604.1"/>
    </source>
</evidence>
<proteinExistence type="predicted"/>
<dbReference type="CDD" id="cd02440">
    <property type="entry name" value="AdoMet_MTases"/>
    <property type="match status" value="1"/>
</dbReference>
<keyword evidence="2" id="KW-0808">Transferase</keyword>
<name>A0AA90PSU3_9HELI</name>
<evidence type="ECO:0000313" key="3">
    <source>
        <dbReference type="Proteomes" id="UP001177258"/>
    </source>
</evidence>
<sequence>MNNIQCPLCQKSHCSIEEKIQKQDLVFLYKKNFKIDIDRLIDSDLNYIHCNDCDLRFFLDKDSKMPTGDNEFYNSFNQFPWYYMTEKTEYRYTKDYIKPSSKVLEVGCGKGAFAKFLPKADYTGLEFSTEAKKLAEQNGINIQNISIQEYAKIHPQSFDVVCSFQVLEHVSNPREFIESKLAALRGGGHMIIAVPSEDSFMKDIINGVLNMPPHHLSRFSDKSLENIAKIFNLKLISIYHENIQPEHIDMYKSAQWAKKFLPISLIDRGVSRKIINKLGIIGKKFIQIPSDARGQSVVAIYEKS</sequence>
<evidence type="ECO:0000313" key="4">
    <source>
        <dbReference type="Proteomes" id="UP001240777"/>
    </source>
</evidence>
<comment type="caution">
    <text evidence="2">The sequence shown here is derived from an EMBL/GenBank/DDBJ whole genome shotgun (WGS) entry which is preliminary data.</text>
</comment>